<feature type="region of interest" description="Disordered" evidence="1">
    <location>
        <begin position="151"/>
        <end position="196"/>
    </location>
</feature>
<name>A0A6V7HCT6_9HYME</name>
<evidence type="ECO:0000313" key="3">
    <source>
        <dbReference type="Proteomes" id="UP000752696"/>
    </source>
</evidence>
<dbReference type="EMBL" id="CAJDYZ010009093">
    <property type="protein sequence ID" value="CAD1476175.1"/>
    <property type="molecule type" value="Genomic_DNA"/>
</dbReference>
<protein>
    <submittedName>
        <fullName evidence="2">Uncharacterized protein</fullName>
    </submittedName>
</protein>
<proteinExistence type="predicted"/>
<sequence length="196" mass="21634">MQSKLHVDLRCFQIEATAATTAVAGSPLSWHIPRPSLVGRSERDSENGSWAHHLHPNSPSRGSTSSQGSTAKRRVGHVTPDSCKPSQSCSDSSAHGDGAETNGYRIGGEQYSLHCGERPRQTNNRLQEVLLREKSAYCARLHDELPIHDRSASRDSLHGNENSRQVPLGPMEIVKSNNRGSNWTNDETEECKLRDE</sequence>
<feature type="region of interest" description="Disordered" evidence="1">
    <location>
        <begin position="27"/>
        <end position="105"/>
    </location>
</feature>
<feature type="compositionally biased region" description="Polar residues" evidence="1">
    <location>
        <begin position="175"/>
        <end position="185"/>
    </location>
</feature>
<accession>A0A6V7HCT6</accession>
<dbReference type="AlphaFoldDB" id="A0A6V7HCT6"/>
<gene>
    <name evidence="2" type="ORF">MHI_LOCUS624160</name>
</gene>
<dbReference type="OrthoDB" id="8195120at2759"/>
<evidence type="ECO:0000256" key="1">
    <source>
        <dbReference type="SAM" id="MobiDB-lite"/>
    </source>
</evidence>
<evidence type="ECO:0000313" key="2">
    <source>
        <dbReference type="EMBL" id="CAD1476175.1"/>
    </source>
</evidence>
<keyword evidence="3" id="KW-1185">Reference proteome</keyword>
<reference evidence="2" key="1">
    <citation type="submission" date="2020-07" db="EMBL/GenBank/DDBJ databases">
        <authorList>
            <person name="Nazaruddin N."/>
        </authorList>
    </citation>
    <scope>NUCLEOTIDE SEQUENCE</scope>
</reference>
<feature type="compositionally biased region" description="Low complexity" evidence="1">
    <location>
        <begin position="58"/>
        <end position="70"/>
    </location>
</feature>
<organism evidence="2 3">
    <name type="scientific">Heterotrigona itama</name>
    <dbReference type="NCBI Taxonomy" id="395501"/>
    <lineage>
        <taxon>Eukaryota</taxon>
        <taxon>Metazoa</taxon>
        <taxon>Ecdysozoa</taxon>
        <taxon>Arthropoda</taxon>
        <taxon>Hexapoda</taxon>
        <taxon>Insecta</taxon>
        <taxon>Pterygota</taxon>
        <taxon>Neoptera</taxon>
        <taxon>Endopterygota</taxon>
        <taxon>Hymenoptera</taxon>
        <taxon>Apocrita</taxon>
        <taxon>Aculeata</taxon>
        <taxon>Apoidea</taxon>
        <taxon>Anthophila</taxon>
        <taxon>Apidae</taxon>
        <taxon>Heterotrigona</taxon>
    </lineage>
</organism>
<comment type="caution">
    <text evidence="2">The sequence shown here is derived from an EMBL/GenBank/DDBJ whole genome shotgun (WGS) entry which is preliminary data.</text>
</comment>
<feature type="compositionally biased region" description="Low complexity" evidence="1">
    <location>
        <begin position="80"/>
        <end position="93"/>
    </location>
</feature>
<dbReference type="Proteomes" id="UP000752696">
    <property type="component" value="Unassembled WGS sequence"/>
</dbReference>